<proteinExistence type="predicted"/>
<sequence length="37" mass="4037">MGHGFFTVSFGRYSRGIDQSGSFLAQEQGGVIRQCVI</sequence>
<dbReference type="AlphaFoldDB" id="A0A248UKY9"/>
<reference evidence="1 2" key="1">
    <citation type="submission" date="2017-07" db="EMBL/GenBank/DDBJ databases">
        <title>Phylogenetic study on the rhizospheric bacterium Ochrobactrum sp. A44.</title>
        <authorList>
            <person name="Krzyzanowska D.M."/>
            <person name="Ossowicki A."/>
            <person name="Rajewska M."/>
            <person name="Maciag T."/>
            <person name="Kaczynski Z."/>
            <person name="Czerwicka M."/>
            <person name="Jafra S."/>
        </authorList>
    </citation>
    <scope>NUCLEOTIDE SEQUENCE [LARGE SCALE GENOMIC DNA]</scope>
    <source>
        <strain evidence="1 2">A44</strain>
    </source>
</reference>
<dbReference type="KEGG" id="och:CES85_0030"/>
<evidence type="ECO:0000313" key="2">
    <source>
        <dbReference type="Proteomes" id="UP000215256"/>
    </source>
</evidence>
<name>A0A248UKY9_9HYPH</name>
<protein>
    <submittedName>
        <fullName evidence="1">Uncharacterized protein</fullName>
    </submittedName>
</protein>
<evidence type="ECO:0000313" key="1">
    <source>
        <dbReference type="EMBL" id="ASV87338.1"/>
    </source>
</evidence>
<dbReference type="Proteomes" id="UP000215256">
    <property type="component" value="Chromosome 1"/>
</dbReference>
<gene>
    <name evidence="1" type="ORF">CES85_0030</name>
</gene>
<accession>A0A248UKY9</accession>
<dbReference type="EMBL" id="CP022604">
    <property type="protein sequence ID" value="ASV87338.1"/>
    <property type="molecule type" value="Genomic_DNA"/>
</dbReference>
<organism evidence="1 2">
    <name type="scientific">Ochrobactrum quorumnocens</name>
    <dbReference type="NCBI Taxonomy" id="271865"/>
    <lineage>
        <taxon>Bacteria</taxon>
        <taxon>Pseudomonadati</taxon>
        <taxon>Pseudomonadota</taxon>
        <taxon>Alphaproteobacteria</taxon>
        <taxon>Hyphomicrobiales</taxon>
        <taxon>Brucellaceae</taxon>
        <taxon>Brucella/Ochrobactrum group</taxon>
        <taxon>Ochrobactrum</taxon>
    </lineage>
</organism>